<dbReference type="GO" id="GO:0019646">
    <property type="term" value="P:aerobic electron transport chain"/>
    <property type="evidence" value="ECO:0007669"/>
    <property type="project" value="TreeGrafter"/>
</dbReference>
<proteinExistence type="inferred from homology"/>
<dbReference type="AlphaFoldDB" id="A0A1G2C7S0"/>
<dbReference type="PANTHER" id="PTHR42913">
    <property type="entry name" value="APOPTOSIS-INDUCING FACTOR 1"/>
    <property type="match status" value="1"/>
</dbReference>
<evidence type="ECO:0000313" key="7">
    <source>
        <dbReference type="EMBL" id="OGY97444.1"/>
    </source>
</evidence>
<dbReference type="PRINTS" id="PR00411">
    <property type="entry name" value="PNDRDTASEI"/>
</dbReference>
<dbReference type="PRINTS" id="PR00368">
    <property type="entry name" value="FADPNR"/>
</dbReference>
<evidence type="ECO:0000256" key="2">
    <source>
        <dbReference type="ARBA" id="ARBA00005272"/>
    </source>
</evidence>
<keyword evidence="5" id="KW-0560">Oxidoreductase</keyword>
<evidence type="ECO:0000256" key="5">
    <source>
        <dbReference type="ARBA" id="ARBA00023002"/>
    </source>
</evidence>
<dbReference type="Gene3D" id="3.50.50.100">
    <property type="match status" value="1"/>
</dbReference>
<dbReference type="InterPro" id="IPR051169">
    <property type="entry name" value="NADH-Q_oxidoreductase"/>
</dbReference>
<comment type="similarity">
    <text evidence="2">Belongs to the NADH dehydrogenase family.</text>
</comment>
<dbReference type="PANTHER" id="PTHR42913:SF3">
    <property type="entry name" value="64 KDA MITOCHONDRIAL NADH DEHYDROGENASE (EUROFUNG)"/>
    <property type="match status" value="1"/>
</dbReference>
<dbReference type="SUPFAM" id="SSF51905">
    <property type="entry name" value="FAD/NAD(P)-binding domain"/>
    <property type="match status" value="1"/>
</dbReference>
<gene>
    <name evidence="7" type="ORF">A2128_00940</name>
</gene>
<protein>
    <recommendedName>
        <fullName evidence="6">FAD/NAD(P)-binding domain-containing protein</fullName>
    </recommendedName>
</protein>
<evidence type="ECO:0000313" key="8">
    <source>
        <dbReference type="Proteomes" id="UP000176349"/>
    </source>
</evidence>
<feature type="domain" description="FAD/NAD(P)-binding" evidence="6">
    <location>
        <begin position="8"/>
        <end position="320"/>
    </location>
</feature>
<sequence>MQSKPLKTILVLGAGFGGLRAARNIARKLRRLDLLDRYEVVLVDRNDYHTYTPTLYEIATTSKETADAIKLKSIVAFPVSELIAGSPVRFIKAEVELLDLKEGDVHLSDGRKLTFDCLVFALGSETNFFDIPGLKEHALDLKTFEGARVIRDALSERRAGGAPVRVVIGGGGSTGVELGAEILEWACEMQERRVCTASVTIVEIGPSILGGFDPRVTAAVETRLRKLGVELSTGESIESVDAKEVRLKSGRRILYDVLVWAGGVKASRTIAGLPVKREKRGRIEVTENMECLPETPDLKLHGEIYGLGDAICFYDPVTKRPMPGVARAALIQADIVAHNAVEDIKAAEGISRKIRHKVYRPLNYPYIIPVGGKHAVAKFGPVIITGLMGWVLKGLVEFYYLKSVMPLGQALRTWLAGLKIFIQNDRLG</sequence>
<dbReference type="Proteomes" id="UP000176349">
    <property type="component" value="Unassembled WGS sequence"/>
</dbReference>
<evidence type="ECO:0000259" key="6">
    <source>
        <dbReference type="Pfam" id="PF07992"/>
    </source>
</evidence>
<reference evidence="7 8" key="1">
    <citation type="journal article" date="2016" name="Nat. Commun.">
        <title>Thousands of microbial genomes shed light on interconnected biogeochemical processes in an aquifer system.</title>
        <authorList>
            <person name="Anantharaman K."/>
            <person name="Brown C.T."/>
            <person name="Hug L.A."/>
            <person name="Sharon I."/>
            <person name="Castelle C.J."/>
            <person name="Probst A.J."/>
            <person name="Thomas B.C."/>
            <person name="Singh A."/>
            <person name="Wilkins M.J."/>
            <person name="Karaoz U."/>
            <person name="Brodie E.L."/>
            <person name="Williams K.H."/>
            <person name="Hubbard S.S."/>
            <person name="Banfield J.F."/>
        </authorList>
    </citation>
    <scope>NUCLEOTIDE SEQUENCE [LARGE SCALE GENOMIC DNA]</scope>
</reference>
<evidence type="ECO:0000256" key="3">
    <source>
        <dbReference type="ARBA" id="ARBA00022630"/>
    </source>
</evidence>
<dbReference type="GO" id="GO:0003955">
    <property type="term" value="F:NAD(P)H dehydrogenase (quinone) activity"/>
    <property type="evidence" value="ECO:0007669"/>
    <property type="project" value="TreeGrafter"/>
</dbReference>
<comment type="cofactor">
    <cofactor evidence="1">
        <name>FAD</name>
        <dbReference type="ChEBI" id="CHEBI:57692"/>
    </cofactor>
</comment>
<organism evidence="7 8">
    <name type="scientific">Candidatus Liptonbacteria bacterium GWC1_60_9</name>
    <dbReference type="NCBI Taxonomy" id="1798645"/>
    <lineage>
        <taxon>Bacteria</taxon>
        <taxon>Candidatus Liptoniibacteriota</taxon>
    </lineage>
</organism>
<comment type="caution">
    <text evidence="7">The sequence shown here is derived from an EMBL/GenBank/DDBJ whole genome shotgun (WGS) entry which is preliminary data.</text>
</comment>
<dbReference type="EMBL" id="MHKV01000010">
    <property type="protein sequence ID" value="OGY97444.1"/>
    <property type="molecule type" value="Genomic_DNA"/>
</dbReference>
<name>A0A1G2C7S0_9BACT</name>
<evidence type="ECO:0000256" key="4">
    <source>
        <dbReference type="ARBA" id="ARBA00022827"/>
    </source>
</evidence>
<dbReference type="InterPro" id="IPR036188">
    <property type="entry name" value="FAD/NAD-bd_sf"/>
</dbReference>
<accession>A0A1G2C7S0</accession>
<dbReference type="InterPro" id="IPR023753">
    <property type="entry name" value="FAD/NAD-binding_dom"/>
</dbReference>
<keyword evidence="3" id="KW-0285">Flavoprotein</keyword>
<evidence type="ECO:0000256" key="1">
    <source>
        <dbReference type="ARBA" id="ARBA00001974"/>
    </source>
</evidence>
<dbReference type="Pfam" id="PF07992">
    <property type="entry name" value="Pyr_redox_2"/>
    <property type="match status" value="1"/>
</dbReference>
<keyword evidence="4" id="KW-0274">FAD</keyword>